<dbReference type="FunFam" id="3.30.930.10:FF:000002">
    <property type="entry name" value="Threonine--tRNA ligase"/>
    <property type="match status" value="1"/>
</dbReference>
<feature type="domain" description="Aminoacyl-transfer RNA synthetases class-II family profile" evidence="14">
    <location>
        <begin position="213"/>
        <end position="479"/>
    </location>
</feature>
<evidence type="ECO:0000256" key="7">
    <source>
        <dbReference type="ARBA" id="ARBA00022833"/>
    </source>
</evidence>
<dbReference type="Pfam" id="PF07973">
    <property type="entry name" value="tRNA_SAD"/>
    <property type="match status" value="1"/>
</dbReference>
<dbReference type="SUPFAM" id="SSF52954">
    <property type="entry name" value="Class II aaRS ABD-related"/>
    <property type="match status" value="1"/>
</dbReference>
<reference evidence="15 16" key="1">
    <citation type="submission" date="2017-11" db="EMBL/GenBank/DDBJ databases">
        <title>Genome-resolved metagenomics identifies genetic mobility, metabolic interactions, and unexpected diversity in perchlorate-reducing communities.</title>
        <authorList>
            <person name="Barnum T.P."/>
            <person name="Figueroa I.A."/>
            <person name="Carlstrom C.I."/>
            <person name="Lucas L.N."/>
            <person name="Engelbrektson A.L."/>
            <person name="Coates J.D."/>
        </authorList>
    </citation>
    <scope>NUCLEOTIDE SEQUENCE [LARGE SCALE GENOMIC DNA]</scope>
    <source>
        <strain evidence="15">BM706</strain>
    </source>
</reference>
<proteinExistence type="inferred from homology"/>
<keyword evidence="4 13" id="KW-0436">Ligase</keyword>
<feature type="binding site" evidence="13">
    <location>
        <position position="275"/>
    </location>
    <ligand>
        <name>Zn(2+)</name>
        <dbReference type="ChEBI" id="CHEBI:29105"/>
        <note>catalytic</note>
    </ligand>
</feature>
<dbReference type="InterPro" id="IPR045864">
    <property type="entry name" value="aa-tRNA-synth_II/BPL/LPL"/>
</dbReference>
<evidence type="ECO:0000313" key="16">
    <source>
        <dbReference type="Proteomes" id="UP000234857"/>
    </source>
</evidence>
<evidence type="ECO:0000256" key="9">
    <source>
        <dbReference type="ARBA" id="ARBA00022884"/>
    </source>
</evidence>
<dbReference type="Pfam" id="PF00587">
    <property type="entry name" value="tRNA-synt_2b"/>
    <property type="match status" value="1"/>
</dbReference>
<keyword evidence="6 13" id="KW-0547">Nucleotide-binding</keyword>
<evidence type="ECO:0000256" key="2">
    <source>
        <dbReference type="ARBA" id="ARBA00022490"/>
    </source>
</evidence>
<evidence type="ECO:0000256" key="13">
    <source>
        <dbReference type="HAMAP-Rule" id="MF_00184"/>
    </source>
</evidence>
<dbReference type="GO" id="GO:0000049">
    <property type="term" value="F:tRNA binding"/>
    <property type="evidence" value="ECO:0007669"/>
    <property type="project" value="UniProtKB-KW"/>
</dbReference>
<dbReference type="SUPFAM" id="SSF55681">
    <property type="entry name" value="Class II aaRS and biotin synthetases"/>
    <property type="match status" value="1"/>
</dbReference>
<dbReference type="Gene3D" id="3.30.980.10">
    <property type="entry name" value="Threonyl-trna Synthetase, Chain A, domain 2"/>
    <property type="match status" value="1"/>
</dbReference>
<evidence type="ECO:0000256" key="5">
    <source>
        <dbReference type="ARBA" id="ARBA00022723"/>
    </source>
</evidence>
<evidence type="ECO:0000256" key="12">
    <source>
        <dbReference type="ARBA" id="ARBA00049515"/>
    </source>
</evidence>
<dbReference type="PROSITE" id="PS50862">
    <property type="entry name" value="AA_TRNA_LIGASE_II"/>
    <property type="match status" value="1"/>
</dbReference>
<comment type="caution">
    <text evidence="13">Lacks conserved residue(s) required for the propagation of feature annotation.</text>
</comment>
<evidence type="ECO:0000256" key="3">
    <source>
        <dbReference type="ARBA" id="ARBA00022555"/>
    </source>
</evidence>
<dbReference type="NCBIfam" id="TIGR00418">
    <property type="entry name" value="thrS"/>
    <property type="match status" value="1"/>
</dbReference>
<comment type="caution">
    <text evidence="15">The sequence shown here is derived from an EMBL/GenBank/DDBJ whole genome shotgun (WGS) entry which is preliminary data.</text>
</comment>
<accession>A0A2N5ZE43</accession>
<dbReference type="GO" id="GO:0005737">
    <property type="term" value="C:cytoplasm"/>
    <property type="evidence" value="ECO:0007669"/>
    <property type="project" value="UniProtKB-SubCell"/>
</dbReference>
<keyword evidence="3 13" id="KW-0820">tRNA-binding</keyword>
<evidence type="ECO:0000256" key="4">
    <source>
        <dbReference type="ARBA" id="ARBA00022598"/>
    </source>
</evidence>
<dbReference type="Proteomes" id="UP000234857">
    <property type="component" value="Unassembled WGS sequence"/>
</dbReference>
<dbReference type="InterPro" id="IPR004154">
    <property type="entry name" value="Anticodon-bd"/>
</dbReference>
<dbReference type="Gene3D" id="3.30.930.10">
    <property type="entry name" value="Bira Bifunctional Protein, Domain 2"/>
    <property type="match status" value="1"/>
</dbReference>
<gene>
    <name evidence="13" type="primary">thrS</name>
    <name evidence="15" type="ORF">C0601_08825</name>
</gene>
<dbReference type="GO" id="GO:0006435">
    <property type="term" value="P:threonyl-tRNA aminoacylation"/>
    <property type="evidence" value="ECO:0007669"/>
    <property type="project" value="UniProtKB-UniRule"/>
</dbReference>
<dbReference type="InterPro" id="IPR012947">
    <property type="entry name" value="tRNA_SAD"/>
</dbReference>
<comment type="similarity">
    <text evidence="1 13">Belongs to the class-II aminoacyl-tRNA synthetase family.</text>
</comment>
<comment type="cofactor">
    <cofactor evidence="13">
        <name>Zn(2+)</name>
        <dbReference type="ChEBI" id="CHEBI:29105"/>
    </cofactor>
    <text evidence="13">Binds 1 zinc ion per subunit.</text>
</comment>
<sequence>MNIEKARHSLAHVLAEAVQRLFPDAKLGMGPAIENGFYYDFDTEEKISSEDLKKIQKEMKKILKKKNTEFEYIEVSIEEAISMFSEKKEHLKLELIEDLKAQGEEKLGIFKQGNWFDLCRGPHVEKMKDLPFKGFKLDRVAGAYWKSDEKNKMLTRIYGLAFEDADKLNDFIEKREEARKRDHRKLGKELEIFAFSDLVGKGLPLLLPKGATLRRVLERFIVDEELRRGYEHVITPVLGKVDLYKVSGHWDHYKDSMYNPIDIEGEEFVLRPMTCPHHFEIYKNNQHSYNDLPRRFAEISSLFRFEKSGELSGLIRLRNFTLADAHIICTQQQMKKEFKDVLILLKYIMDSLGISEKVWYRASLRDDEKGKYVDNDEMWEQSEKVLLEILDELGWKYEISRGDAAFYGPKLDIQIQNVNGKDDTIITNQIDLFLAERFQLEYIDSDGEKKRPVIIHRSSVGCLERTMAFLIEHYAGALPLWLSPVQIRLLSIADRMNDYVEEVYEKLQSRGIRVEKDIRNEKLGKKIREARLMRIPYLAIVGQTEMDNKTLTIRNRNTGEQKEYSLDEFIDRIILEENKKSLELEL</sequence>
<dbReference type="SMART" id="SM00863">
    <property type="entry name" value="tRNA_SAD"/>
    <property type="match status" value="1"/>
</dbReference>
<feature type="binding site" evidence="13">
    <location>
        <position position="326"/>
    </location>
    <ligand>
        <name>Zn(2+)</name>
        <dbReference type="ChEBI" id="CHEBI:29105"/>
        <note>catalytic</note>
    </ligand>
</feature>
<evidence type="ECO:0000256" key="10">
    <source>
        <dbReference type="ARBA" id="ARBA00022917"/>
    </source>
</evidence>
<evidence type="ECO:0000256" key="1">
    <source>
        <dbReference type="ARBA" id="ARBA00008226"/>
    </source>
</evidence>
<dbReference type="PANTHER" id="PTHR11451">
    <property type="entry name" value="THREONINE-TRNA LIGASE"/>
    <property type="match status" value="1"/>
</dbReference>
<dbReference type="HAMAP" id="MF_00184">
    <property type="entry name" value="Thr_tRNA_synth"/>
    <property type="match status" value="1"/>
</dbReference>
<evidence type="ECO:0000256" key="6">
    <source>
        <dbReference type="ARBA" id="ARBA00022741"/>
    </source>
</evidence>
<dbReference type="Gene3D" id="3.30.54.20">
    <property type="match status" value="1"/>
</dbReference>
<comment type="subunit">
    <text evidence="13">Homodimer.</text>
</comment>
<dbReference type="Gene3D" id="3.40.50.800">
    <property type="entry name" value="Anticodon-binding domain"/>
    <property type="match status" value="1"/>
</dbReference>
<dbReference type="FunFam" id="3.40.50.800:FF:000001">
    <property type="entry name" value="Threonine--tRNA ligase"/>
    <property type="match status" value="1"/>
</dbReference>
<organism evidence="15 16">
    <name type="scientific">Muiribacterium halophilum</name>
    <dbReference type="NCBI Taxonomy" id="2053465"/>
    <lineage>
        <taxon>Bacteria</taxon>
        <taxon>Candidatus Muiribacteriota</taxon>
        <taxon>Candidatus Muiribacteriia</taxon>
        <taxon>Candidatus Muiribacteriales</taxon>
        <taxon>Candidatus Muiribacteriaceae</taxon>
        <taxon>Candidatus Muiribacterium</taxon>
    </lineage>
</organism>
<comment type="catalytic activity">
    <reaction evidence="12 13">
        <text>tRNA(Thr) + L-threonine + ATP = L-threonyl-tRNA(Thr) + AMP + diphosphate + H(+)</text>
        <dbReference type="Rhea" id="RHEA:24624"/>
        <dbReference type="Rhea" id="RHEA-COMP:9670"/>
        <dbReference type="Rhea" id="RHEA-COMP:9704"/>
        <dbReference type="ChEBI" id="CHEBI:15378"/>
        <dbReference type="ChEBI" id="CHEBI:30616"/>
        <dbReference type="ChEBI" id="CHEBI:33019"/>
        <dbReference type="ChEBI" id="CHEBI:57926"/>
        <dbReference type="ChEBI" id="CHEBI:78442"/>
        <dbReference type="ChEBI" id="CHEBI:78534"/>
        <dbReference type="ChEBI" id="CHEBI:456215"/>
        <dbReference type="EC" id="6.1.1.3"/>
    </reaction>
</comment>
<evidence type="ECO:0000256" key="8">
    <source>
        <dbReference type="ARBA" id="ARBA00022840"/>
    </source>
</evidence>
<name>A0A2N5ZE43_MUIH1</name>
<dbReference type="CDD" id="cd00860">
    <property type="entry name" value="ThrRS_anticodon"/>
    <property type="match status" value="1"/>
</dbReference>
<dbReference type="AlphaFoldDB" id="A0A2N5ZE43"/>
<protein>
    <recommendedName>
        <fullName evidence="13">Threonine--tRNA ligase</fullName>
        <ecNumber evidence="13">6.1.1.3</ecNumber>
    </recommendedName>
    <alternativeName>
        <fullName evidence="13">Threonyl-tRNA synthetase</fullName>
        <shortName evidence="13">ThrRS</shortName>
    </alternativeName>
</protein>
<dbReference type="EC" id="6.1.1.3" evidence="13"/>
<evidence type="ECO:0000256" key="11">
    <source>
        <dbReference type="ARBA" id="ARBA00023146"/>
    </source>
</evidence>
<dbReference type="InterPro" id="IPR047246">
    <property type="entry name" value="ThrRS_anticodon"/>
</dbReference>
<feature type="binding site" evidence="13">
    <location>
        <position position="456"/>
    </location>
    <ligand>
        <name>Zn(2+)</name>
        <dbReference type="ChEBI" id="CHEBI:29105"/>
        <note>catalytic</note>
    </ligand>
</feature>
<keyword evidence="2 13" id="KW-0963">Cytoplasm</keyword>
<dbReference type="InterPro" id="IPR002314">
    <property type="entry name" value="aa-tRNA-synt_IIb"/>
</dbReference>
<dbReference type="InterPro" id="IPR006195">
    <property type="entry name" value="aa-tRNA-synth_II"/>
</dbReference>
<dbReference type="Pfam" id="PF03129">
    <property type="entry name" value="HGTP_anticodon"/>
    <property type="match status" value="1"/>
</dbReference>
<dbReference type="GO" id="GO:0004829">
    <property type="term" value="F:threonine-tRNA ligase activity"/>
    <property type="evidence" value="ECO:0007669"/>
    <property type="project" value="UniProtKB-UniRule"/>
</dbReference>
<dbReference type="PRINTS" id="PR01047">
    <property type="entry name" value="TRNASYNTHTHR"/>
</dbReference>
<dbReference type="FunFam" id="3.30.980.10:FF:000005">
    <property type="entry name" value="Threonyl-tRNA synthetase, mitochondrial"/>
    <property type="match status" value="1"/>
</dbReference>
<dbReference type="GO" id="GO:0046872">
    <property type="term" value="F:metal ion binding"/>
    <property type="evidence" value="ECO:0007669"/>
    <property type="project" value="UniProtKB-KW"/>
</dbReference>
<keyword evidence="11 13" id="KW-0030">Aminoacyl-tRNA synthetase</keyword>
<dbReference type="PANTHER" id="PTHR11451:SF56">
    <property type="entry name" value="THREONINE--TRNA LIGASE 1"/>
    <property type="match status" value="1"/>
</dbReference>
<dbReference type="EMBL" id="PKTG01000100">
    <property type="protein sequence ID" value="PLX16929.1"/>
    <property type="molecule type" value="Genomic_DNA"/>
</dbReference>
<dbReference type="SUPFAM" id="SSF55186">
    <property type="entry name" value="ThrRS/AlaRS common domain"/>
    <property type="match status" value="1"/>
</dbReference>
<comment type="subcellular location">
    <subcellularLocation>
        <location evidence="13">Cytoplasm</location>
    </subcellularLocation>
</comment>
<dbReference type="InterPro" id="IPR018163">
    <property type="entry name" value="Thr/Ala-tRNA-synth_IIc_edit"/>
</dbReference>
<dbReference type="GO" id="GO:0005524">
    <property type="term" value="F:ATP binding"/>
    <property type="evidence" value="ECO:0007669"/>
    <property type="project" value="UniProtKB-UniRule"/>
</dbReference>
<keyword evidence="10 13" id="KW-0648">Protein biosynthesis</keyword>
<evidence type="ECO:0000259" key="14">
    <source>
        <dbReference type="PROSITE" id="PS50862"/>
    </source>
</evidence>
<dbReference type="InterPro" id="IPR033728">
    <property type="entry name" value="ThrRS_core"/>
</dbReference>
<keyword evidence="9 13" id="KW-0694">RNA-binding</keyword>
<keyword evidence="8 13" id="KW-0067">ATP-binding</keyword>
<dbReference type="InterPro" id="IPR036621">
    <property type="entry name" value="Anticodon-bd_dom_sf"/>
</dbReference>
<dbReference type="CDD" id="cd00771">
    <property type="entry name" value="ThrRS_core"/>
    <property type="match status" value="1"/>
</dbReference>
<keyword evidence="5 13" id="KW-0479">Metal-binding</keyword>
<keyword evidence="7 13" id="KW-0862">Zinc</keyword>
<evidence type="ECO:0000313" key="15">
    <source>
        <dbReference type="EMBL" id="PLX16929.1"/>
    </source>
</evidence>
<dbReference type="InterPro" id="IPR002320">
    <property type="entry name" value="Thr-tRNA-ligase_IIa"/>
</dbReference>